<dbReference type="Proteomes" id="UP001163324">
    <property type="component" value="Chromosome 3"/>
</dbReference>
<evidence type="ECO:0000313" key="2">
    <source>
        <dbReference type="Proteomes" id="UP001163324"/>
    </source>
</evidence>
<keyword evidence="2" id="KW-1185">Reference proteome</keyword>
<sequence length="258" mass="29123">MPYTLYDASFRLVSDALDSLSAILEKAEASPQASQVLESRMHESMRPFPWQVYFATSMAFRLAHRVGGIEDLPAYEMDLETWDDLRGRVAAAKAALARADRDAVDARADEITTVDIPGDNKPKVPASALVNGFILPNVFFHVTTAYDLARKEGVELGKLDYVKPMLFKVIQFYEDRIIEMILRRPGFHRAVGRIHRAVNEKQYGRNPNEPLRPGDATADPNLPQGRSSSFLQHFRDEIRNQFRGKPTDISEPPPRGKK</sequence>
<reference evidence="1" key="1">
    <citation type="submission" date="2022-10" db="EMBL/GenBank/DDBJ databases">
        <title>Complete Genome of Trichothecium roseum strain YXFP-22015, a Plant Pathogen Isolated from Citrus.</title>
        <authorList>
            <person name="Wang Y."/>
            <person name="Zhu L."/>
        </authorList>
    </citation>
    <scope>NUCLEOTIDE SEQUENCE</scope>
    <source>
        <strain evidence="1">YXFP-22015</strain>
    </source>
</reference>
<evidence type="ECO:0000313" key="1">
    <source>
        <dbReference type="EMBL" id="KAI9901902.1"/>
    </source>
</evidence>
<organism evidence="1 2">
    <name type="scientific">Trichothecium roseum</name>
    <dbReference type="NCBI Taxonomy" id="47278"/>
    <lineage>
        <taxon>Eukaryota</taxon>
        <taxon>Fungi</taxon>
        <taxon>Dikarya</taxon>
        <taxon>Ascomycota</taxon>
        <taxon>Pezizomycotina</taxon>
        <taxon>Sordariomycetes</taxon>
        <taxon>Hypocreomycetidae</taxon>
        <taxon>Hypocreales</taxon>
        <taxon>Hypocreales incertae sedis</taxon>
        <taxon>Trichothecium</taxon>
    </lineage>
</organism>
<dbReference type="EMBL" id="CM047942">
    <property type="protein sequence ID" value="KAI9901902.1"/>
    <property type="molecule type" value="Genomic_DNA"/>
</dbReference>
<gene>
    <name evidence="1" type="ORF">N3K66_003719</name>
</gene>
<comment type="caution">
    <text evidence="1">The sequence shown here is derived from an EMBL/GenBank/DDBJ whole genome shotgun (WGS) entry which is preliminary data.</text>
</comment>
<name>A0ACC0V6Y1_9HYPO</name>
<protein>
    <submittedName>
        <fullName evidence="1">Uncharacterized protein</fullName>
    </submittedName>
</protein>
<accession>A0ACC0V6Y1</accession>
<proteinExistence type="predicted"/>